<keyword evidence="3" id="KW-1185">Reference proteome</keyword>
<dbReference type="InterPro" id="IPR046865">
    <property type="entry name" value="FapA_b_solenoid"/>
</dbReference>
<dbReference type="EMBL" id="FQXS01000017">
    <property type="protein sequence ID" value="SHH95046.1"/>
    <property type="molecule type" value="Genomic_DNA"/>
</dbReference>
<sequence>MTAKDVSILAAKILEPTFHFTRKRLGKDDGANESVVVAELVRPGQVLVDFPDFERFAAKGYEKQPLKVGPHSELSADGLRLHAAAFGYPKVEELADNSGRPVLAISLIPLVRVSFDKLRAILIIQPTIPGLPGLQNQDLAQLLAEAGILSGLDNTALAEARRIIGAGAPEISEIVIAEGRPPGPGTDASLSFRIDIGPIAGQLRDDGSIDFRERRIMVGVQRDQLIAVKEPAVPGSPGSNVLGEEIEPKNGRDITVFVQGDAVYSSATNEVRAVKDGVLSVINNNTIKVLAHQVVPGDVDFATGNIESNGALTINGSIHPGFKVFCVGDLKIGGSVMSASVTTEANAVIKGGITGKKSRITSGGDLDIKFIEQGVIDAGGLVVVRSQAYFSHIRSRSDIRCHPLSKIMGGSLIGAGYLSVGTVGTSKSEPSLLGAGIDPERLDLYEATQQELRTRQDELIQWLQMHGSAKSKKVRSMEAAIDETKLRLLTLNLIPGTDLYSRGTKGANRDEVEEISPLYHQGIDIDAIRIMVLGTIHAGCTLLLGNRSLVLPQPVARRQFKLSADMKRIISLPLRG</sequence>
<dbReference type="InterPro" id="IPR046866">
    <property type="entry name" value="FapA_N"/>
</dbReference>
<reference evidence="2 3" key="1">
    <citation type="submission" date="2016-11" db="EMBL/GenBank/DDBJ databases">
        <authorList>
            <person name="Jaros S."/>
            <person name="Januszkiewicz K."/>
            <person name="Wedrychowicz H."/>
        </authorList>
    </citation>
    <scope>NUCLEOTIDE SEQUENCE [LARGE SCALE GENOMIC DNA]</scope>
    <source>
        <strain evidence="2 3">DSM 9705</strain>
    </source>
</reference>
<dbReference type="Proteomes" id="UP000184139">
    <property type="component" value="Unassembled WGS sequence"/>
</dbReference>
<feature type="domain" description="Flagellar Assembly Protein A N-terminal region" evidence="1">
    <location>
        <begin position="111"/>
        <end position="284"/>
    </location>
</feature>
<organism evidence="2 3">
    <name type="scientific">Desulfofustis glycolicus DSM 9705</name>
    <dbReference type="NCBI Taxonomy" id="1121409"/>
    <lineage>
        <taxon>Bacteria</taxon>
        <taxon>Pseudomonadati</taxon>
        <taxon>Thermodesulfobacteriota</taxon>
        <taxon>Desulfobulbia</taxon>
        <taxon>Desulfobulbales</taxon>
        <taxon>Desulfocapsaceae</taxon>
        <taxon>Desulfofustis</taxon>
    </lineage>
</organism>
<evidence type="ECO:0000313" key="3">
    <source>
        <dbReference type="Proteomes" id="UP000184139"/>
    </source>
</evidence>
<dbReference type="Pfam" id="PF20250">
    <property type="entry name" value="FapA_N"/>
    <property type="match status" value="1"/>
</dbReference>
<dbReference type="STRING" id="1121409.SAMN02745124_02777"/>
<dbReference type="InterPro" id="IPR005646">
    <property type="entry name" value="FapA"/>
</dbReference>
<dbReference type="OrthoDB" id="9775837at2"/>
<accession>A0A1M5X5F2</accession>
<dbReference type="PANTHER" id="PTHR38032">
    <property type="entry name" value="POLYMERASE-RELATED"/>
    <property type="match status" value="1"/>
</dbReference>
<proteinExistence type="predicted"/>
<dbReference type="PANTHER" id="PTHR38032:SF1">
    <property type="entry name" value="RNA-BINDING PROTEIN KHPB N-TERMINAL DOMAIN-CONTAINING PROTEIN"/>
    <property type="match status" value="1"/>
</dbReference>
<protein>
    <recommendedName>
        <fullName evidence="1">Flagellar Assembly Protein A N-terminal region domain-containing protein</fullName>
    </recommendedName>
</protein>
<evidence type="ECO:0000313" key="2">
    <source>
        <dbReference type="EMBL" id="SHH95046.1"/>
    </source>
</evidence>
<name>A0A1M5X5F2_9BACT</name>
<evidence type="ECO:0000259" key="1">
    <source>
        <dbReference type="Pfam" id="PF20250"/>
    </source>
</evidence>
<dbReference type="RefSeq" id="WP_073377017.1">
    <property type="nucleotide sequence ID" value="NZ_FQXS01000017.1"/>
</dbReference>
<dbReference type="AlphaFoldDB" id="A0A1M5X5F2"/>
<dbReference type="Pfam" id="PF03961">
    <property type="entry name" value="FapA"/>
    <property type="match status" value="1"/>
</dbReference>
<gene>
    <name evidence="2" type="ORF">SAMN02745124_02777</name>
</gene>